<dbReference type="Proteomes" id="UP000663853">
    <property type="component" value="Unassembled WGS sequence"/>
</dbReference>
<reference evidence="11" key="1">
    <citation type="submission" date="2021-01" db="EMBL/GenBank/DDBJ databases">
        <authorList>
            <person name="Kaushik A."/>
        </authorList>
    </citation>
    <scope>NUCLEOTIDE SEQUENCE</scope>
    <source>
        <strain evidence="11">AG6-10EEA</strain>
    </source>
</reference>
<dbReference type="Pfam" id="PF00067">
    <property type="entry name" value="p450"/>
    <property type="match status" value="1"/>
</dbReference>
<keyword evidence="8 10" id="KW-0503">Monooxygenase</keyword>
<evidence type="ECO:0000313" key="11">
    <source>
        <dbReference type="EMBL" id="CAE6423344.1"/>
    </source>
</evidence>
<comment type="similarity">
    <text evidence="3 10">Belongs to the cytochrome P450 family.</text>
</comment>
<dbReference type="GO" id="GO:0005506">
    <property type="term" value="F:iron ion binding"/>
    <property type="evidence" value="ECO:0007669"/>
    <property type="project" value="InterPro"/>
</dbReference>
<keyword evidence="6 10" id="KW-0560">Oxidoreductase</keyword>
<dbReference type="InterPro" id="IPR017972">
    <property type="entry name" value="Cyt_P450_CS"/>
</dbReference>
<dbReference type="AlphaFoldDB" id="A0A8H3AIF0"/>
<feature type="binding site" description="axial binding residue" evidence="9">
    <location>
        <position position="441"/>
    </location>
    <ligand>
        <name>heme</name>
        <dbReference type="ChEBI" id="CHEBI:30413"/>
    </ligand>
    <ligandPart>
        <name>Fe</name>
        <dbReference type="ChEBI" id="CHEBI:18248"/>
    </ligandPart>
</feature>
<keyword evidence="4 9" id="KW-0349">Heme</keyword>
<dbReference type="EMBL" id="CAJMXA010000264">
    <property type="protein sequence ID" value="CAE6423344.1"/>
    <property type="molecule type" value="Genomic_DNA"/>
</dbReference>
<dbReference type="InterPro" id="IPR001128">
    <property type="entry name" value="Cyt_P450"/>
</dbReference>
<evidence type="ECO:0000256" key="6">
    <source>
        <dbReference type="ARBA" id="ARBA00023002"/>
    </source>
</evidence>
<evidence type="ECO:0000256" key="3">
    <source>
        <dbReference type="ARBA" id="ARBA00010617"/>
    </source>
</evidence>
<gene>
    <name evidence="11" type="ORF">RDB_LOCUS15334</name>
</gene>
<comment type="caution">
    <text evidence="11">The sequence shown here is derived from an EMBL/GenBank/DDBJ whole genome shotgun (WGS) entry which is preliminary data.</text>
</comment>
<dbReference type="SUPFAM" id="SSF48264">
    <property type="entry name" value="Cytochrome P450"/>
    <property type="match status" value="1"/>
</dbReference>
<keyword evidence="7 9" id="KW-0408">Iron</keyword>
<dbReference type="GO" id="GO:0020037">
    <property type="term" value="F:heme binding"/>
    <property type="evidence" value="ECO:0007669"/>
    <property type="project" value="InterPro"/>
</dbReference>
<dbReference type="PROSITE" id="PS00086">
    <property type="entry name" value="CYTOCHROME_P450"/>
    <property type="match status" value="1"/>
</dbReference>
<sequence length="516" mass="58061">MDDSRTFTYAAVAVSALGLIWHASGRKVVNPPSPASWPLIGNLLSMTSGPEYLTYKRIGEELNSDIIYLELLGNRIIVLNSAKAASELLEQRSALYSERLCPPVLRDPELFDWSATTGMLRYNDVWRHHRRVMSKFLGSRESAQYHRTQERQTRLFLRRLMDIAPRPQPFEDVKQGLLVLMASTMFELIYGYRLQSERDPFFQGFQEILEHLADVMMLTNFYVNVFPALARIPDWVPGAGWKRTIRGWRDQKARTSVAPFEWTKAQVSAGTAQPSLLGSLLGEVPTPGLTPEEEDNRLKEIGLALYAGGTETSAGILLSFVAAMVSNPEVQAKAQLELDTVLGPCSLPTISDRERLPYVNNLISEVIRWRPALPTAIPHVCLEDDKYKGYDILKGTIVFGNVWSMSRDESIYPDPETFDPERFSDPLLPQVPIFGWGRRRCPGASFGDASVFIAVASLLTTFTFSNANKAQGKDMHTQLENTPNSIFLELKPFEFKVNLRSQAHGDLIRKSCEADQ</sequence>
<organism evidence="11 12">
    <name type="scientific">Rhizoctonia solani</name>
    <dbReference type="NCBI Taxonomy" id="456999"/>
    <lineage>
        <taxon>Eukaryota</taxon>
        <taxon>Fungi</taxon>
        <taxon>Dikarya</taxon>
        <taxon>Basidiomycota</taxon>
        <taxon>Agaricomycotina</taxon>
        <taxon>Agaricomycetes</taxon>
        <taxon>Cantharellales</taxon>
        <taxon>Ceratobasidiaceae</taxon>
        <taxon>Rhizoctonia</taxon>
    </lineage>
</organism>
<dbReference type="CDD" id="cd11065">
    <property type="entry name" value="CYP64-like"/>
    <property type="match status" value="1"/>
</dbReference>
<evidence type="ECO:0000256" key="5">
    <source>
        <dbReference type="ARBA" id="ARBA00022723"/>
    </source>
</evidence>
<protein>
    <recommendedName>
        <fullName evidence="13">O-methylsterigmatocystin oxidoreductase</fullName>
    </recommendedName>
</protein>
<name>A0A8H3AIF0_9AGAM</name>
<evidence type="ECO:0000256" key="1">
    <source>
        <dbReference type="ARBA" id="ARBA00001971"/>
    </source>
</evidence>
<keyword evidence="5 9" id="KW-0479">Metal-binding</keyword>
<evidence type="ECO:0000313" key="12">
    <source>
        <dbReference type="Proteomes" id="UP000663853"/>
    </source>
</evidence>
<evidence type="ECO:0000256" key="9">
    <source>
        <dbReference type="PIRSR" id="PIRSR602401-1"/>
    </source>
</evidence>
<evidence type="ECO:0000256" key="7">
    <source>
        <dbReference type="ARBA" id="ARBA00023004"/>
    </source>
</evidence>
<evidence type="ECO:0000256" key="2">
    <source>
        <dbReference type="ARBA" id="ARBA00005179"/>
    </source>
</evidence>
<evidence type="ECO:0000256" key="4">
    <source>
        <dbReference type="ARBA" id="ARBA00022617"/>
    </source>
</evidence>
<evidence type="ECO:0008006" key="13">
    <source>
        <dbReference type="Google" id="ProtNLM"/>
    </source>
</evidence>
<comment type="cofactor">
    <cofactor evidence="1 9">
        <name>heme</name>
        <dbReference type="ChEBI" id="CHEBI:30413"/>
    </cofactor>
</comment>
<dbReference type="InterPro" id="IPR002401">
    <property type="entry name" value="Cyt_P450_E_grp-I"/>
</dbReference>
<dbReference type="GO" id="GO:0004497">
    <property type="term" value="F:monooxygenase activity"/>
    <property type="evidence" value="ECO:0007669"/>
    <property type="project" value="UniProtKB-KW"/>
</dbReference>
<evidence type="ECO:0000256" key="10">
    <source>
        <dbReference type="RuleBase" id="RU000461"/>
    </source>
</evidence>
<dbReference type="InterPro" id="IPR036396">
    <property type="entry name" value="Cyt_P450_sf"/>
</dbReference>
<dbReference type="PRINTS" id="PR00463">
    <property type="entry name" value="EP450I"/>
</dbReference>
<proteinExistence type="inferred from homology"/>
<dbReference type="Gene3D" id="1.10.630.10">
    <property type="entry name" value="Cytochrome P450"/>
    <property type="match status" value="1"/>
</dbReference>
<dbReference type="PANTHER" id="PTHR46300">
    <property type="entry name" value="P450, PUTATIVE (EUROFUNG)-RELATED-RELATED"/>
    <property type="match status" value="1"/>
</dbReference>
<dbReference type="GO" id="GO:0016705">
    <property type="term" value="F:oxidoreductase activity, acting on paired donors, with incorporation or reduction of molecular oxygen"/>
    <property type="evidence" value="ECO:0007669"/>
    <property type="project" value="InterPro"/>
</dbReference>
<dbReference type="PANTHER" id="PTHR46300:SF7">
    <property type="entry name" value="P450, PUTATIVE (EUROFUNG)-RELATED"/>
    <property type="match status" value="1"/>
</dbReference>
<evidence type="ECO:0000256" key="8">
    <source>
        <dbReference type="ARBA" id="ARBA00023033"/>
    </source>
</evidence>
<accession>A0A8H3AIF0</accession>
<dbReference type="InterPro" id="IPR050364">
    <property type="entry name" value="Cytochrome_P450_fung"/>
</dbReference>
<comment type="pathway">
    <text evidence="2">Secondary metabolite biosynthesis.</text>
</comment>